<sequence>MIGAVLLSCAAVEAGLHLLVRRLRRDFPWLIVPADAAPEIPEALARRHGARSFDADLGWCRVPGEHAIEHTANGDTSFTVDPHGRRLNPGFGAKPAEVAAFGDSFTFCRLVDDDETWPHHLSVALGENVANYGVGNYGLDQALLRLENEIDALDARVVVMGVVPETIARVQSYWKHYFEYGNTLAFKPRFTLGTNGLVLHQSAVRRPEDYVSYRRRLPEIQRLDGFYRSKFLRDVLTFPYLPRVLARWRRHVPIMWHLLRGNRKKAFQVVLRDNARWTARLYRDPGSKALLRALIDRFAETCRSHGKEPVLLVMPQPTDEDTAYREVFASAALPVVDVTDVLRRDDESLWAAGKLGPHPSGEGNELIARALAPVVEELLDRAGSGTSRSHRRPPRPHR</sequence>
<evidence type="ECO:0000313" key="2">
    <source>
        <dbReference type="EMBL" id="MFC3890708.1"/>
    </source>
</evidence>
<dbReference type="Proteomes" id="UP001595690">
    <property type="component" value="Unassembled WGS sequence"/>
</dbReference>
<dbReference type="EMBL" id="JBHRZI010000005">
    <property type="protein sequence ID" value="MFC3890708.1"/>
    <property type="molecule type" value="Genomic_DNA"/>
</dbReference>
<evidence type="ECO:0000313" key="3">
    <source>
        <dbReference type="Proteomes" id="UP001595690"/>
    </source>
</evidence>
<comment type="caution">
    <text evidence="2">The sequence shown here is derived from an EMBL/GenBank/DDBJ whole genome shotgun (WGS) entry which is preliminary data.</text>
</comment>
<evidence type="ECO:0000256" key="1">
    <source>
        <dbReference type="SAM" id="MobiDB-lite"/>
    </source>
</evidence>
<feature type="compositionally biased region" description="Basic residues" evidence="1">
    <location>
        <begin position="388"/>
        <end position="398"/>
    </location>
</feature>
<feature type="region of interest" description="Disordered" evidence="1">
    <location>
        <begin position="379"/>
        <end position="398"/>
    </location>
</feature>
<proteinExistence type="predicted"/>
<keyword evidence="3" id="KW-1185">Reference proteome</keyword>
<name>A0ABV8BKI3_9PSEU</name>
<dbReference type="Gene3D" id="3.40.50.1110">
    <property type="entry name" value="SGNH hydrolase"/>
    <property type="match status" value="2"/>
</dbReference>
<dbReference type="InterPro" id="IPR036514">
    <property type="entry name" value="SGNH_hydro_sf"/>
</dbReference>
<protein>
    <recommendedName>
        <fullName evidence="4">GDSL-like Lipase/Acylhydrolase family protein</fullName>
    </recommendedName>
</protein>
<organism evidence="2 3">
    <name type="scientific">Lentzea rhizosphaerae</name>
    <dbReference type="NCBI Taxonomy" id="2041025"/>
    <lineage>
        <taxon>Bacteria</taxon>
        <taxon>Bacillati</taxon>
        <taxon>Actinomycetota</taxon>
        <taxon>Actinomycetes</taxon>
        <taxon>Pseudonocardiales</taxon>
        <taxon>Pseudonocardiaceae</taxon>
        <taxon>Lentzea</taxon>
    </lineage>
</organism>
<reference evidence="3" key="1">
    <citation type="journal article" date="2019" name="Int. J. Syst. Evol. Microbiol.">
        <title>The Global Catalogue of Microorganisms (GCM) 10K type strain sequencing project: providing services to taxonomists for standard genome sequencing and annotation.</title>
        <authorList>
            <consortium name="The Broad Institute Genomics Platform"/>
            <consortium name="The Broad Institute Genome Sequencing Center for Infectious Disease"/>
            <person name="Wu L."/>
            <person name="Ma J."/>
        </authorList>
    </citation>
    <scope>NUCLEOTIDE SEQUENCE [LARGE SCALE GENOMIC DNA]</scope>
    <source>
        <strain evidence="3">CGMCC 4.7405</strain>
    </source>
</reference>
<dbReference type="RefSeq" id="WP_382369045.1">
    <property type="nucleotide sequence ID" value="NZ_JBHRZI010000005.1"/>
</dbReference>
<gene>
    <name evidence="2" type="ORF">ACFOWZ_04430</name>
</gene>
<evidence type="ECO:0008006" key="4">
    <source>
        <dbReference type="Google" id="ProtNLM"/>
    </source>
</evidence>
<dbReference type="SUPFAM" id="SSF52266">
    <property type="entry name" value="SGNH hydrolase"/>
    <property type="match status" value="1"/>
</dbReference>
<accession>A0ABV8BKI3</accession>